<dbReference type="Pfam" id="PF00486">
    <property type="entry name" value="Trans_reg_C"/>
    <property type="match status" value="1"/>
</dbReference>
<protein>
    <submittedName>
        <fullName evidence="7">DNA-binding SARP family transcriptional activator</fullName>
    </submittedName>
</protein>
<dbReference type="InterPro" id="IPR011990">
    <property type="entry name" value="TPR-like_helical_dom_sf"/>
</dbReference>
<keyword evidence="3 5" id="KW-0238">DNA-binding</keyword>
<dbReference type="SMART" id="SM00862">
    <property type="entry name" value="Trans_reg_C"/>
    <property type="match status" value="1"/>
</dbReference>
<name>A0A7W9GE81_9ACTN</name>
<evidence type="ECO:0000256" key="4">
    <source>
        <dbReference type="ARBA" id="ARBA00023163"/>
    </source>
</evidence>
<feature type="domain" description="OmpR/PhoB-type" evidence="6">
    <location>
        <begin position="1"/>
        <end position="86"/>
    </location>
</feature>
<dbReference type="Gene3D" id="1.25.40.10">
    <property type="entry name" value="Tetratricopeptide repeat domain"/>
    <property type="match status" value="1"/>
</dbReference>
<keyword evidence="8" id="KW-1185">Reference proteome</keyword>
<dbReference type="GO" id="GO:0006355">
    <property type="term" value="P:regulation of DNA-templated transcription"/>
    <property type="evidence" value="ECO:0007669"/>
    <property type="project" value="InterPro"/>
</dbReference>
<dbReference type="EMBL" id="JACHMB010000001">
    <property type="protein sequence ID" value="MBB5782208.1"/>
    <property type="molecule type" value="Genomic_DNA"/>
</dbReference>
<dbReference type="PANTHER" id="PTHR35807:SF1">
    <property type="entry name" value="TRANSCRIPTIONAL REGULATOR REDD"/>
    <property type="match status" value="1"/>
</dbReference>
<dbReference type="PROSITE" id="PS51755">
    <property type="entry name" value="OMPR_PHOB"/>
    <property type="match status" value="1"/>
</dbReference>
<feature type="DNA-binding region" description="OmpR/PhoB-type" evidence="5">
    <location>
        <begin position="1"/>
        <end position="86"/>
    </location>
</feature>
<reference evidence="7 8" key="1">
    <citation type="submission" date="2020-08" db="EMBL/GenBank/DDBJ databases">
        <title>Sequencing the genomes of 1000 actinobacteria strains.</title>
        <authorList>
            <person name="Klenk H.-P."/>
        </authorList>
    </citation>
    <scope>NUCLEOTIDE SEQUENCE [LARGE SCALE GENOMIC DNA]</scope>
    <source>
        <strain evidence="7 8">DSM 45507</strain>
    </source>
</reference>
<dbReference type="PANTHER" id="PTHR35807">
    <property type="entry name" value="TRANSCRIPTIONAL REGULATOR REDD-RELATED"/>
    <property type="match status" value="1"/>
</dbReference>
<dbReference type="InterPro" id="IPR036388">
    <property type="entry name" value="WH-like_DNA-bd_sf"/>
</dbReference>
<dbReference type="Gene3D" id="1.10.10.10">
    <property type="entry name" value="Winged helix-like DNA-binding domain superfamily/Winged helix DNA-binding domain"/>
    <property type="match status" value="1"/>
</dbReference>
<dbReference type="InterPro" id="IPR001867">
    <property type="entry name" value="OmpR/PhoB-type_DNA-bd"/>
</dbReference>
<dbReference type="Proteomes" id="UP000579153">
    <property type="component" value="Unassembled WGS sequence"/>
</dbReference>
<evidence type="ECO:0000256" key="1">
    <source>
        <dbReference type="ARBA" id="ARBA00005820"/>
    </source>
</evidence>
<evidence type="ECO:0000313" key="8">
    <source>
        <dbReference type="Proteomes" id="UP000579153"/>
    </source>
</evidence>
<evidence type="ECO:0000256" key="3">
    <source>
        <dbReference type="ARBA" id="ARBA00023125"/>
    </source>
</evidence>
<proteinExistence type="inferred from homology"/>
<accession>A0A7W9GE81</accession>
<organism evidence="7 8">
    <name type="scientific">Nonomuraea jabiensis</name>
    <dbReference type="NCBI Taxonomy" id="882448"/>
    <lineage>
        <taxon>Bacteria</taxon>
        <taxon>Bacillati</taxon>
        <taxon>Actinomycetota</taxon>
        <taxon>Actinomycetes</taxon>
        <taxon>Streptosporangiales</taxon>
        <taxon>Streptosporangiaceae</taxon>
        <taxon>Nonomuraea</taxon>
    </lineage>
</organism>
<dbReference type="GO" id="GO:0003677">
    <property type="term" value="F:DNA binding"/>
    <property type="evidence" value="ECO:0007669"/>
    <property type="project" value="UniProtKB-UniRule"/>
</dbReference>
<dbReference type="InterPro" id="IPR016032">
    <property type="entry name" value="Sig_transdc_resp-reg_C-effctor"/>
</dbReference>
<dbReference type="Pfam" id="PF03704">
    <property type="entry name" value="BTAD"/>
    <property type="match status" value="1"/>
</dbReference>
<evidence type="ECO:0000256" key="5">
    <source>
        <dbReference type="PROSITE-ProRule" id="PRU01091"/>
    </source>
</evidence>
<sequence>MRVAILGPLEVESAAVGGARLRRLLVRLALAAGRAVTVEELAADLWPEEPPADPGNALQSLISRLRRTLPEAGALVSVPGAYRLEADTDAGEFDRLTARARQHDDPAVRAALLKQALGLWRGAALGEVAATWPARGPTCWPAAPSCGRPANGGGCRWR</sequence>
<dbReference type="GO" id="GO:0000160">
    <property type="term" value="P:phosphorelay signal transduction system"/>
    <property type="evidence" value="ECO:0007669"/>
    <property type="project" value="InterPro"/>
</dbReference>
<evidence type="ECO:0000259" key="6">
    <source>
        <dbReference type="PROSITE" id="PS51755"/>
    </source>
</evidence>
<comment type="similarity">
    <text evidence="1">Belongs to the AfsR/DnrI/RedD regulatory family.</text>
</comment>
<dbReference type="InterPro" id="IPR051677">
    <property type="entry name" value="AfsR-DnrI-RedD_regulator"/>
</dbReference>
<evidence type="ECO:0000256" key="2">
    <source>
        <dbReference type="ARBA" id="ARBA00023015"/>
    </source>
</evidence>
<dbReference type="SUPFAM" id="SSF46894">
    <property type="entry name" value="C-terminal effector domain of the bipartite response regulators"/>
    <property type="match status" value="1"/>
</dbReference>
<dbReference type="RefSeq" id="WP_185075359.1">
    <property type="nucleotide sequence ID" value="NZ_JACHMB010000001.1"/>
</dbReference>
<dbReference type="InterPro" id="IPR005158">
    <property type="entry name" value="BTAD"/>
</dbReference>
<comment type="caution">
    <text evidence="7">The sequence shown here is derived from an EMBL/GenBank/DDBJ whole genome shotgun (WGS) entry which is preliminary data.</text>
</comment>
<dbReference type="AlphaFoldDB" id="A0A7W9GE81"/>
<keyword evidence="2" id="KW-0805">Transcription regulation</keyword>
<keyword evidence="4" id="KW-0804">Transcription</keyword>
<gene>
    <name evidence="7" type="ORF">HD596_008964</name>
</gene>
<evidence type="ECO:0000313" key="7">
    <source>
        <dbReference type="EMBL" id="MBB5782208.1"/>
    </source>
</evidence>